<keyword evidence="1" id="KW-0732">Signal</keyword>
<gene>
    <name evidence="2" type="ORF">Rsub_00981</name>
</gene>
<dbReference type="Proteomes" id="UP000247498">
    <property type="component" value="Unassembled WGS sequence"/>
</dbReference>
<dbReference type="EMBL" id="BDRX01000004">
    <property type="protein sequence ID" value="GBF88269.1"/>
    <property type="molecule type" value="Genomic_DNA"/>
</dbReference>
<accession>A0A2V0NMB4</accession>
<dbReference type="AlphaFoldDB" id="A0A2V0NMB4"/>
<proteinExistence type="predicted"/>
<reference evidence="2 3" key="1">
    <citation type="journal article" date="2018" name="Sci. Rep.">
        <title>Raphidocelis subcapitata (=Pseudokirchneriella subcapitata) provides an insight into genome evolution and environmental adaptations in the Sphaeropleales.</title>
        <authorList>
            <person name="Suzuki S."/>
            <person name="Yamaguchi H."/>
            <person name="Nakajima N."/>
            <person name="Kawachi M."/>
        </authorList>
    </citation>
    <scope>NUCLEOTIDE SEQUENCE [LARGE SCALE GENOMIC DNA]</scope>
    <source>
        <strain evidence="2 3">NIES-35</strain>
    </source>
</reference>
<feature type="signal peptide" evidence="1">
    <location>
        <begin position="1"/>
        <end position="23"/>
    </location>
</feature>
<dbReference type="InParanoid" id="A0A2V0NMB4"/>
<evidence type="ECO:0000313" key="2">
    <source>
        <dbReference type="EMBL" id="GBF88269.1"/>
    </source>
</evidence>
<protein>
    <recommendedName>
        <fullName evidence="4">Chitin-binding type-4 domain-containing protein</fullName>
    </recommendedName>
</protein>
<feature type="chain" id="PRO_5016075442" description="Chitin-binding type-4 domain-containing protein" evidence="1">
    <location>
        <begin position="24"/>
        <end position="331"/>
    </location>
</feature>
<organism evidence="2 3">
    <name type="scientific">Raphidocelis subcapitata</name>
    <dbReference type="NCBI Taxonomy" id="307507"/>
    <lineage>
        <taxon>Eukaryota</taxon>
        <taxon>Viridiplantae</taxon>
        <taxon>Chlorophyta</taxon>
        <taxon>core chlorophytes</taxon>
        <taxon>Chlorophyceae</taxon>
        <taxon>CS clade</taxon>
        <taxon>Sphaeropleales</taxon>
        <taxon>Selenastraceae</taxon>
        <taxon>Raphidocelis</taxon>
    </lineage>
</organism>
<comment type="caution">
    <text evidence="2">The sequence shown here is derived from an EMBL/GenBank/DDBJ whole genome shotgun (WGS) entry which is preliminary data.</text>
</comment>
<name>A0A2V0NMB4_9CHLO</name>
<evidence type="ECO:0008006" key="4">
    <source>
        <dbReference type="Google" id="ProtNLM"/>
    </source>
</evidence>
<evidence type="ECO:0000313" key="3">
    <source>
        <dbReference type="Proteomes" id="UP000247498"/>
    </source>
</evidence>
<sequence>MRPALPVLLLLVAAAAAPRGARGCGATCSDPRNLEGGKVVSANYCLVKYSANCDYAEGSKKNIDCHPCDLLKYAQDECRTGQVAKGSDCNEGYVMMPDEDCAKGSTPAASKWKIVVTKASRGVEDLLDGGGNNFNKYFAALWRSSLPGSQNPCKNQNFVQTYLDKAPYTGMAINTVQYRSRHQFHAHIGMAKDQLHKGCVDVQIRAGAVTKARRWSDMKECDFLSPLSGKTIRTQVWLRLEKVRDPATSVPKNVGTLITQAAKLMRKAGMSDSAINDFTAVTVTGAKLNGETYFAVLIFNIHKAWAADKDHLSSGSVGDHVMLVSSPPPKP</sequence>
<keyword evidence="3" id="KW-1185">Reference proteome</keyword>
<evidence type="ECO:0000256" key="1">
    <source>
        <dbReference type="SAM" id="SignalP"/>
    </source>
</evidence>